<evidence type="ECO:0000256" key="2">
    <source>
        <dbReference type="ARBA" id="ARBA00005982"/>
    </source>
</evidence>
<comment type="subcellular location">
    <subcellularLocation>
        <location evidence="1 6">Membrane</location>
        <topology evidence="1 6">Multi-pass membrane protein</topology>
    </subcellularLocation>
</comment>
<protein>
    <submittedName>
        <fullName evidence="8">Uncharacterized protein</fullName>
    </submittedName>
</protein>
<keyword evidence="5 7" id="KW-0472">Membrane</keyword>
<keyword evidence="4 7" id="KW-1133">Transmembrane helix</keyword>
<evidence type="ECO:0000256" key="3">
    <source>
        <dbReference type="ARBA" id="ARBA00022692"/>
    </source>
</evidence>
<feature type="transmembrane region" description="Helical" evidence="7">
    <location>
        <begin position="1902"/>
        <end position="1922"/>
    </location>
</feature>
<feature type="transmembrane region" description="Helical" evidence="7">
    <location>
        <begin position="1561"/>
        <end position="1581"/>
    </location>
</feature>
<dbReference type="GO" id="GO:0022857">
    <property type="term" value="F:transmembrane transporter activity"/>
    <property type="evidence" value="ECO:0007669"/>
    <property type="project" value="InterPro"/>
</dbReference>
<feature type="transmembrane region" description="Helical" evidence="7">
    <location>
        <begin position="558"/>
        <end position="583"/>
    </location>
</feature>
<feature type="transmembrane region" description="Helical" evidence="7">
    <location>
        <begin position="991"/>
        <end position="1012"/>
    </location>
</feature>
<feature type="transmembrane region" description="Helical" evidence="7">
    <location>
        <begin position="276"/>
        <end position="296"/>
    </location>
</feature>
<feature type="transmembrane region" description="Helical" evidence="7">
    <location>
        <begin position="2176"/>
        <end position="2197"/>
    </location>
</feature>
<feature type="transmembrane region" description="Helical" evidence="7">
    <location>
        <begin position="1873"/>
        <end position="1896"/>
    </location>
</feature>
<feature type="transmembrane region" description="Helical" evidence="7">
    <location>
        <begin position="1682"/>
        <end position="1704"/>
    </location>
</feature>
<feature type="transmembrane region" description="Helical" evidence="7">
    <location>
        <begin position="161"/>
        <end position="187"/>
    </location>
</feature>
<feature type="transmembrane region" description="Helical" evidence="7">
    <location>
        <begin position="1518"/>
        <end position="1540"/>
    </location>
</feature>
<accession>A0AAQ3PYH2</accession>
<feature type="transmembrane region" description="Helical" evidence="7">
    <location>
        <begin position="1338"/>
        <end position="1360"/>
    </location>
</feature>
<feature type="transmembrane region" description="Helical" evidence="7">
    <location>
        <begin position="527"/>
        <end position="546"/>
    </location>
</feature>
<feature type="transmembrane region" description="Helical" evidence="7">
    <location>
        <begin position="870"/>
        <end position="890"/>
    </location>
</feature>
<feature type="transmembrane region" description="Helical" evidence="7">
    <location>
        <begin position="2015"/>
        <end position="2036"/>
    </location>
</feature>
<dbReference type="InterPro" id="IPR018456">
    <property type="entry name" value="PTR2_symporter_CS"/>
</dbReference>
<feature type="transmembrane region" description="Helical" evidence="7">
    <location>
        <begin position="1636"/>
        <end position="1662"/>
    </location>
</feature>
<dbReference type="SUPFAM" id="SSF103473">
    <property type="entry name" value="MFS general substrate transporter"/>
    <property type="match status" value="4"/>
</dbReference>
<evidence type="ECO:0000256" key="7">
    <source>
        <dbReference type="SAM" id="Phobius"/>
    </source>
</evidence>
<dbReference type="GO" id="GO:0006857">
    <property type="term" value="P:oligopeptide transport"/>
    <property type="evidence" value="ECO:0007669"/>
    <property type="project" value="InterPro"/>
</dbReference>
<feature type="transmembrane region" description="Helical" evidence="7">
    <location>
        <begin position="1477"/>
        <end position="1498"/>
    </location>
</feature>
<gene>
    <name evidence="8" type="ORF">U9M48_006717</name>
</gene>
<evidence type="ECO:0000313" key="8">
    <source>
        <dbReference type="EMBL" id="WVZ56143.1"/>
    </source>
</evidence>
<feature type="transmembrane region" description="Helical" evidence="7">
    <location>
        <begin position="2222"/>
        <end position="2241"/>
    </location>
</feature>
<reference evidence="8 9" key="1">
    <citation type="submission" date="2024-02" db="EMBL/GenBank/DDBJ databases">
        <title>High-quality chromosome-scale genome assembly of Pensacola bahiagrass (Paspalum notatum Flugge var. saurae).</title>
        <authorList>
            <person name="Vega J.M."/>
            <person name="Podio M."/>
            <person name="Orjuela J."/>
            <person name="Siena L.A."/>
            <person name="Pessino S.C."/>
            <person name="Combes M.C."/>
            <person name="Mariac C."/>
            <person name="Albertini E."/>
            <person name="Pupilli F."/>
            <person name="Ortiz J.P.A."/>
            <person name="Leblanc O."/>
        </authorList>
    </citation>
    <scope>NUCLEOTIDE SEQUENCE [LARGE SCALE GENOMIC DNA]</scope>
    <source>
        <strain evidence="8">R1</strain>
        <tissue evidence="8">Leaf</tissue>
    </source>
</reference>
<dbReference type="Pfam" id="PF00854">
    <property type="entry name" value="PTR2"/>
    <property type="match status" value="4"/>
</dbReference>
<dbReference type="GO" id="GO:0016020">
    <property type="term" value="C:membrane"/>
    <property type="evidence" value="ECO:0007669"/>
    <property type="project" value="UniProtKB-SubCell"/>
</dbReference>
<feature type="transmembrane region" description="Helical" evidence="7">
    <location>
        <begin position="758"/>
        <end position="779"/>
    </location>
</feature>
<comment type="similarity">
    <text evidence="2 6">Belongs to the major facilitator superfamily. Proton-dependent oligopeptide transporter (POT/PTR) (TC 2.A.17) family.</text>
</comment>
<dbReference type="Gene3D" id="1.20.1250.20">
    <property type="entry name" value="MFS general substrate transporter like domains"/>
    <property type="match status" value="4"/>
</dbReference>
<organism evidence="8 9">
    <name type="scientific">Paspalum notatum var. saurae</name>
    <dbReference type="NCBI Taxonomy" id="547442"/>
    <lineage>
        <taxon>Eukaryota</taxon>
        <taxon>Viridiplantae</taxon>
        <taxon>Streptophyta</taxon>
        <taxon>Embryophyta</taxon>
        <taxon>Tracheophyta</taxon>
        <taxon>Spermatophyta</taxon>
        <taxon>Magnoliopsida</taxon>
        <taxon>Liliopsida</taxon>
        <taxon>Poales</taxon>
        <taxon>Poaceae</taxon>
        <taxon>PACMAD clade</taxon>
        <taxon>Panicoideae</taxon>
        <taxon>Andropogonodae</taxon>
        <taxon>Paspaleae</taxon>
        <taxon>Paspalinae</taxon>
        <taxon>Paspalum</taxon>
    </lineage>
</organism>
<feature type="transmembrane region" description="Helical" evidence="7">
    <location>
        <begin position="845"/>
        <end position="864"/>
    </location>
</feature>
<feature type="transmembrane region" description="Helical" evidence="7">
    <location>
        <begin position="1800"/>
        <end position="1821"/>
    </location>
</feature>
<dbReference type="PROSITE" id="PS01023">
    <property type="entry name" value="PTR2_2"/>
    <property type="match status" value="1"/>
</dbReference>
<feature type="transmembrane region" description="Helical" evidence="7">
    <location>
        <begin position="251"/>
        <end position="270"/>
    </location>
</feature>
<name>A0AAQ3PYH2_PASNO</name>
<keyword evidence="3 6" id="KW-0812">Transmembrane</keyword>
<feature type="transmembrane region" description="Helical" evidence="7">
    <location>
        <begin position="1151"/>
        <end position="1174"/>
    </location>
</feature>
<sequence length="2250" mass="246062">MGKTIDDAAQQILIVAFAWALILPGKGAMDSTSQFYRSPLLQDDNSLQENTVDCTGDGSVCVRGYPASKKHTGKWKASSLTIDVLIIQCKIQNETKCTVAVSSFCSYLAISSVTKNLVSYLTKVLHETNVAAASNVSTWQGTSYLAPLVGAFIADSYLGKYWTALIFFTIFIIGMMMLVLSATFPSISAGLHVQPAWTDIVSSQHIIFFFGLYMVAVGSGGQSPCIVSFGADQFDDTDEEERTKKSSFFNWYHFTINVAALISGTIMVWVQDHEGWLWGFSIAVLFVALGVGSFLLGSSVYRFQKPGGSPIARVCQVIVAATRNFDKDLPSDCSLLYETTGQSSAIEGSRKLEHTTGFKFFDKAAIVTSVDCESVGLLNTWRVCTVTQVEELKILIRMLPIWATVVLSGTVLAQMFSTFIEQGMVMDKHVGSFEVPAASFQSVEVIAVLALVPVYEKILVPVFSKLTGMANGITPLQRCGIGLVFSILSMVSAAMVESNRLQIVREKGLVDQNVAAPMSILWQGPQYFLMGACEVFSVIGLNVFFYEESPDAMRSLCLAFSFANISAGSYLSSFIISLVPVFTARGGSPGWIPDNLNEGHLDRFFLMMAGLCSLNLRWNLEDCPSSLEGTNPQGFRKVAFMGSSLEDELRQNLVVRATEPEDLAEYTGDGSVDFRGLPILKRNTGNWGACSLILGTEVCERLAYYGISKSLVTYLSTRLHEGNVSAARNFTTWQGTCYLTPLIGATLADSYWGKYRTIAVFSTIYFLGMAALTLSASVPSFKPPQCFGSICPEPTLPQYLIYFVGLYMIALGAGGIKPCVSSFGADQFDDTDPVEKTKKGSFFNWFYFCINIGSLISGTVLIWVQENYGYGIGFGIPTFFIVLAIGSFFIGSERYRFQIPGGSPLTRTCQVVVAATCKRKADLPVDSSLLYELDGKTSAIEGSRKLEHSSGFSFLDKAAVILWDEHDSSHDPWRLCTVTQVEELKILLRMFPIWATGIVFFTVCAQNSSMFIEQGMVLNCQIGSFKIPPATLSSLDVISIVVWIPIYERFVVPIARRFTGKERGFSELQRMGIGLFVSTIAVAVAALVEIKRLQIIRAEDLVHQKAPVPMGILWQAPQYLLVGVGEVFTSIGQAEFFYNQSPDAMRSLSSAFALVTVSLGSYLSSFILTLVSYFTTRNGQLGWIPDNLNEGHLDFTTCDFCTAVTECFEELAYYGIQFNLVTFLKTVLHENNVTAARSYTNWQGTCYIAPLVGAIIADSYLGKYLTTVGMAAMSISASFPACAGPDCVQDGSSKSFVFFLGLYMMAIGAGGIKPCVSSFGADQFDDSSTAERLKKDSFFNWFFFAIYIGSFVSGTVVVWVQDLYGWVVGLWIPTLFIALAIASFVLGSSSYRIQKPLGSPIVRVLQVIVAAIRKRNVGLPHDDSLLHELPQKASMADGDKLHHTPGLRFLDKAAVMSSAEELTDPWRLCTVTQVEELKVIVGMLPIWATGIVYFAVLAQFSSTFLEQGRTMDKQVGAFAIPPASLASFDAVSVLFWVPVYDRVLVPTARRLTGKERGLSELQRFGAGLLLSVLVMAAAALVETRRLALAAAGEAAMSILWQVPQYFLVGASVVFACVGQTELFYNEAPASMRSLCSALALLTVALGSYLSSLVVTAVAWLTTRGGEPGWIPDDLDDGHLDRFFWLLAALSSVNLAVFVSCARRYQCKSNLVERRSKGISDIEGEKDKTGGSWRACSYILVTQCFEELSYYGIQFNLVTFLKTVLHESNVAAARNYTNWQGACYIAPLVGAIIADSYLGRYLTTVAFFTVYLLGMATMSISASFLKDGSSRSDVFFLGLYMMAIGAGGIKPCVQSFGADQFDDSSPAERLKKDSFFNWIFFATYIGSFLAGTGVVWVQDRYGWAVGLWLPTLFIALAIASFLLGSNKYRVQKPLGSPIFRVFQVIVAAVRKWNVGLPQDDSLLHELPEKSPMADGHKLQHTPVLRFLDKAAVVSSAEELSASDPWRLCTVTQVEELKVIIGMLPIWANGIVFFTVLAQFSSTFLEQGRAMNKRVGALAIPPASLASFDAVSVLIWVPVYDRVLVPAARRLTGNARGISELQRFGTGLLLSALVMTAAALVETRRLASAHGGEGQASMSILWQVPQYFLVGASVVFACVGQAEFFYNEAPPSMRSLCSALALLTVALGSYMSSLVVTAVDRLTARGGKPGWIPDDLNVGHIDRFFWLLAAMSVVNLAVFMYCARQYKRKNVS</sequence>
<keyword evidence="9" id="KW-1185">Reference proteome</keyword>
<evidence type="ECO:0000313" key="9">
    <source>
        <dbReference type="Proteomes" id="UP001341281"/>
    </source>
</evidence>
<feature type="transmembrane region" description="Helical" evidence="7">
    <location>
        <begin position="2056"/>
        <end position="2078"/>
    </location>
</feature>
<evidence type="ECO:0000256" key="4">
    <source>
        <dbReference type="ARBA" id="ARBA00022989"/>
    </source>
</evidence>
<feature type="transmembrane region" description="Helical" evidence="7">
    <location>
        <begin position="1032"/>
        <end position="1052"/>
    </location>
</feature>
<evidence type="ECO:0000256" key="6">
    <source>
        <dbReference type="RuleBase" id="RU003755"/>
    </source>
</evidence>
<feature type="transmembrane region" description="Helical" evidence="7">
    <location>
        <begin position="799"/>
        <end position="816"/>
    </location>
</feature>
<feature type="transmembrane region" description="Helical" evidence="7">
    <location>
        <begin position="399"/>
        <end position="417"/>
    </location>
</feature>
<dbReference type="PANTHER" id="PTHR11654">
    <property type="entry name" value="OLIGOPEPTIDE TRANSPORTER-RELATED"/>
    <property type="match status" value="1"/>
</dbReference>
<feature type="transmembrane region" description="Helical" evidence="7">
    <location>
        <begin position="1366"/>
        <end position="1386"/>
    </location>
</feature>
<feature type="transmembrane region" description="Helical" evidence="7">
    <location>
        <begin position="1833"/>
        <end position="1852"/>
    </location>
</feature>
<keyword evidence="6" id="KW-0813">Transport</keyword>
<dbReference type="InterPro" id="IPR036259">
    <property type="entry name" value="MFS_trans_sf"/>
</dbReference>
<feature type="transmembrane region" description="Helical" evidence="7">
    <location>
        <begin position="207"/>
        <end position="230"/>
    </location>
</feature>
<feature type="transmembrane region" description="Helical" evidence="7">
    <location>
        <begin position="1073"/>
        <end position="1090"/>
    </location>
</feature>
<proteinExistence type="inferred from homology"/>
<dbReference type="EMBL" id="CP144746">
    <property type="protein sequence ID" value="WVZ56143.1"/>
    <property type="molecule type" value="Genomic_DNA"/>
</dbReference>
<evidence type="ECO:0000256" key="5">
    <source>
        <dbReference type="ARBA" id="ARBA00023136"/>
    </source>
</evidence>
<feature type="transmembrane region" description="Helical" evidence="7">
    <location>
        <begin position="476"/>
        <end position="496"/>
    </location>
</feature>
<feature type="transmembrane region" description="Helical" evidence="7">
    <location>
        <begin position="1605"/>
        <end position="1624"/>
    </location>
</feature>
<dbReference type="Proteomes" id="UP001341281">
    <property type="component" value="Chromosome 02"/>
</dbReference>
<feature type="transmembrane region" description="Helical" evidence="7">
    <location>
        <begin position="2145"/>
        <end position="2164"/>
    </location>
</feature>
<dbReference type="InterPro" id="IPR000109">
    <property type="entry name" value="POT_fam"/>
</dbReference>
<evidence type="ECO:0000256" key="1">
    <source>
        <dbReference type="ARBA" id="ARBA00004141"/>
    </source>
</evidence>
<feature type="transmembrane region" description="Helical" evidence="7">
    <location>
        <begin position="2099"/>
        <end position="2119"/>
    </location>
</feature>